<dbReference type="EMBL" id="DVLT01000037">
    <property type="protein sequence ID" value="HIU02657.1"/>
    <property type="molecule type" value="Genomic_DNA"/>
</dbReference>
<dbReference type="Pfam" id="PF12900">
    <property type="entry name" value="Pyridox_ox_2"/>
    <property type="match status" value="1"/>
</dbReference>
<dbReference type="PANTHER" id="PTHR34071:SF2">
    <property type="entry name" value="FLAVIN-NUCLEOTIDE-BINDING PROTEIN"/>
    <property type="match status" value="1"/>
</dbReference>
<name>A0A9D1KWS0_9FIRM</name>
<dbReference type="AlphaFoldDB" id="A0A9D1KWS0"/>
<dbReference type="InterPro" id="IPR012349">
    <property type="entry name" value="Split_barrel_FMN-bd"/>
</dbReference>
<dbReference type="Gene3D" id="2.30.110.10">
    <property type="entry name" value="Electron Transport, Fmn-binding Protein, Chain A"/>
    <property type="match status" value="1"/>
</dbReference>
<reference evidence="1" key="1">
    <citation type="submission" date="2020-10" db="EMBL/GenBank/DDBJ databases">
        <authorList>
            <person name="Gilroy R."/>
        </authorList>
    </citation>
    <scope>NUCLEOTIDE SEQUENCE</scope>
    <source>
        <strain evidence="1">CHK187-14744</strain>
    </source>
</reference>
<evidence type="ECO:0000313" key="2">
    <source>
        <dbReference type="Proteomes" id="UP000824164"/>
    </source>
</evidence>
<dbReference type="PANTHER" id="PTHR34071">
    <property type="entry name" value="5-NITROIMIDAZOLE ANTIBIOTICS RESISTANCE PROTEIN, NIMA-FAMILY-RELATED PROTEIN-RELATED"/>
    <property type="match status" value="1"/>
</dbReference>
<proteinExistence type="predicted"/>
<accession>A0A9D1KWS0</accession>
<reference evidence="1" key="2">
    <citation type="journal article" date="2021" name="PeerJ">
        <title>Extensive microbial diversity within the chicken gut microbiome revealed by metagenomics and culture.</title>
        <authorList>
            <person name="Gilroy R."/>
            <person name="Ravi A."/>
            <person name="Getino M."/>
            <person name="Pursley I."/>
            <person name="Horton D.L."/>
            <person name="Alikhan N.F."/>
            <person name="Baker D."/>
            <person name="Gharbi K."/>
            <person name="Hall N."/>
            <person name="Watson M."/>
            <person name="Adriaenssens E.M."/>
            <person name="Foster-Nyarko E."/>
            <person name="Jarju S."/>
            <person name="Secka A."/>
            <person name="Antonio M."/>
            <person name="Oren A."/>
            <person name="Chaudhuri R.R."/>
            <person name="La Ragione R."/>
            <person name="Hildebrand F."/>
            <person name="Pallen M.J."/>
        </authorList>
    </citation>
    <scope>NUCLEOTIDE SEQUENCE</scope>
    <source>
        <strain evidence="1">CHK187-14744</strain>
    </source>
</reference>
<dbReference type="InterPro" id="IPR024747">
    <property type="entry name" value="Pyridox_Oxase-rel"/>
</dbReference>
<gene>
    <name evidence="1" type="ORF">IAB63_05340</name>
</gene>
<organism evidence="1 2">
    <name type="scientific">Candidatus Onthocola gallistercoris</name>
    <dbReference type="NCBI Taxonomy" id="2840876"/>
    <lineage>
        <taxon>Bacteria</taxon>
        <taxon>Bacillati</taxon>
        <taxon>Bacillota</taxon>
        <taxon>Bacilli</taxon>
        <taxon>Candidatus Onthocola</taxon>
    </lineage>
</organism>
<dbReference type="Proteomes" id="UP000824164">
    <property type="component" value="Unassembled WGS sequence"/>
</dbReference>
<protein>
    <submittedName>
        <fullName evidence="1">Pyridoxamine 5'-phosphate oxidase family protein</fullName>
    </submittedName>
</protein>
<evidence type="ECO:0000313" key="1">
    <source>
        <dbReference type="EMBL" id="HIU02657.1"/>
    </source>
</evidence>
<dbReference type="SUPFAM" id="SSF50475">
    <property type="entry name" value="FMN-binding split barrel"/>
    <property type="match status" value="1"/>
</dbReference>
<comment type="caution">
    <text evidence="1">The sequence shown here is derived from an EMBL/GenBank/DDBJ whole genome shotgun (WGS) entry which is preliminary data.</text>
</comment>
<sequence length="161" mass="18515">MRQMRRINRQITDEEKLLRIIEECQVVRIGARDGEGMFIVPVNYGYTYKDGSLKLYIHSAREGRKADLFSGGADVAFEMDQRHQLITGDYTCSYSYAYQSIMGNGHIRLVESKEEKQLGLEKLMAHMAPEHPVRFLDTMIEAVHVYCLDVTSFTGKERTAE</sequence>